<accession>A0A177A5R2</accession>
<reference evidence="2" key="1">
    <citation type="submission" date="2016-03" db="EMBL/GenBank/DDBJ databases">
        <title>Updated assembly of Pseudogymnoascus destructans, the fungus causing white-nose syndrome of bats.</title>
        <authorList>
            <person name="Palmer J.M."/>
            <person name="Drees K.P."/>
            <person name="Foster J.T."/>
            <person name="Lindner D.L."/>
        </authorList>
    </citation>
    <scope>NUCLEOTIDE SEQUENCE [LARGE SCALE GENOMIC DNA]</scope>
    <source>
        <strain evidence="2">20631-21</strain>
    </source>
</reference>
<dbReference type="GeneID" id="36288848"/>
<dbReference type="EMBL" id="KV441401">
    <property type="protein sequence ID" value="OAF56970.1"/>
    <property type="molecule type" value="Genomic_DNA"/>
</dbReference>
<gene>
    <name evidence="2" type="ORF">VC83_05784</name>
</gene>
<dbReference type="Proteomes" id="UP000077154">
    <property type="component" value="Unassembled WGS sequence"/>
</dbReference>
<dbReference type="RefSeq" id="XP_024322261.1">
    <property type="nucleotide sequence ID" value="XM_024469398.1"/>
</dbReference>
<feature type="compositionally biased region" description="Acidic residues" evidence="1">
    <location>
        <begin position="31"/>
        <end position="41"/>
    </location>
</feature>
<protein>
    <submittedName>
        <fullName evidence="2">Uncharacterized protein</fullName>
    </submittedName>
</protein>
<evidence type="ECO:0000256" key="1">
    <source>
        <dbReference type="SAM" id="MobiDB-lite"/>
    </source>
</evidence>
<sequence length="88" mass="9244">MKALGTVCAAGGIPASAAEQTPEEPLIIKDDSDDESDDEAEAGVASSDVQPQLLASIEDHDASECGPLSWLIYAINFVDVCLPLRWNG</sequence>
<organism evidence="2">
    <name type="scientific">Pseudogymnoascus destructans</name>
    <dbReference type="NCBI Taxonomy" id="655981"/>
    <lineage>
        <taxon>Eukaryota</taxon>
        <taxon>Fungi</taxon>
        <taxon>Dikarya</taxon>
        <taxon>Ascomycota</taxon>
        <taxon>Pezizomycotina</taxon>
        <taxon>Leotiomycetes</taxon>
        <taxon>Thelebolales</taxon>
        <taxon>Thelebolaceae</taxon>
        <taxon>Pseudogymnoascus</taxon>
    </lineage>
</organism>
<dbReference type="AlphaFoldDB" id="A0A177A5R2"/>
<evidence type="ECO:0000313" key="2">
    <source>
        <dbReference type="EMBL" id="OAF56970.1"/>
    </source>
</evidence>
<feature type="region of interest" description="Disordered" evidence="1">
    <location>
        <begin position="13"/>
        <end position="51"/>
    </location>
</feature>
<name>A0A177A5R2_9PEZI</name>
<proteinExistence type="predicted"/>